<dbReference type="GO" id="GO:0097347">
    <property type="term" value="C:TAM protein secretion complex"/>
    <property type="evidence" value="ECO:0007669"/>
    <property type="project" value="TreeGrafter"/>
</dbReference>
<evidence type="ECO:0000256" key="3">
    <source>
        <dbReference type="ARBA" id="ARBA00022989"/>
    </source>
</evidence>
<dbReference type="GO" id="GO:0009306">
    <property type="term" value="P:protein secretion"/>
    <property type="evidence" value="ECO:0007669"/>
    <property type="project" value="InterPro"/>
</dbReference>
<dbReference type="Proteomes" id="UP000095230">
    <property type="component" value="Unassembled WGS sequence"/>
</dbReference>
<evidence type="ECO:0000256" key="1">
    <source>
        <dbReference type="ARBA" id="ARBA00004167"/>
    </source>
</evidence>
<dbReference type="OrthoDB" id="5555605at2"/>
<dbReference type="STRING" id="23.BEL05_04195"/>
<feature type="domain" description="Translocation and assembly module TamB C-terminal" evidence="7">
    <location>
        <begin position="957"/>
        <end position="1294"/>
    </location>
</feature>
<evidence type="ECO:0000256" key="2">
    <source>
        <dbReference type="ARBA" id="ARBA00022692"/>
    </source>
</evidence>
<comment type="subcellular location">
    <subcellularLocation>
        <location evidence="1">Membrane</location>
        <topology evidence="1">Single-pass membrane protein</topology>
    </subcellularLocation>
</comment>
<dbReference type="PANTHER" id="PTHR36985">
    <property type="entry name" value="TRANSLOCATION AND ASSEMBLY MODULE SUBUNIT TAMB"/>
    <property type="match status" value="1"/>
</dbReference>
<organism evidence="8 9">
    <name type="scientific">Shewanella colwelliana</name>
    <name type="common">Alteromonas colwelliana</name>
    <dbReference type="NCBI Taxonomy" id="23"/>
    <lineage>
        <taxon>Bacteria</taxon>
        <taxon>Pseudomonadati</taxon>
        <taxon>Pseudomonadota</taxon>
        <taxon>Gammaproteobacteria</taxon>
        <taxon>Alteromonadales</taxon>
        <taxon>Shewanellaceae</taxon>
        <taxon>Shewanella</taxon>
    </lineage>
</organism>
<accession>A0A1E5IQ77</accession>
<feature type="transmembrane region" description="Helical" evidence="6">
    <location>
        <begin position="37"/>
        <end position="57"/>
    </location>
</feature>
<evidence type="ECO:0000313" key="9">
    <source>
        <dbReference type="Proteomes" id="UP000095230"/>
    </source>
</evidence>
<dbReference type="RefSeq" id="WP_069672088.1">
    <property type="nucleotide sequence ID" value="NZ_MCBT01000048.1"/>
</dbReference>
<evidence type="ECO:0000256" key="4">
    <source>
        <dbReference type="ARBA" id="ARBA00023136"/>
    </source>
</evidence>
<reference evidence="8 9" key="1">
    <citation type="submission" date="2016-07" db="EMBL/GenBank/DDBJ databases">
        <title>Whole-genome of two Shewanella species isolated from a digestive organ of sea cucumber Apostichopus japonicus Selenka 1867.</title>
        <authorList>
            <person name="Hong H.-H."/>
            <person name="Choi H."/>
            <person name="Cheon S."/>
            <person name="Oh J.-S."/>
            <person name="Lee H.-G."/>
            <person name="Park C."/>
        </authorList>
    </citation>
    <scope>NUCLEOTIDE SEQUENCE [LARGE SCALE GENOMIC DNA]</scope>
    <source>
        <strain evidence="8 9">CSB03KR</strain>
    </source>
</reference>
<sequence>MSQQPMPTPHDELTPTAKATKPWYPRLTTWIKNTLRVILYLPLLLLILIALMLGTPFGTQVAVMLADTFVPNLSVTYQSGRLNKQLELAYGHWHMSGIDVEVEGLAISWQPLCLIQKQLCVNALNANKVIVNIDTDLIGTQANNATAESKDNGNESEINQGIPSNGPDTNETLTLPFGIVLTQTQLKNIQVRVNEMQFNAAHIKGTASWLETGLRVNQLESDGLFVSIPLATDKATPEQNPSELDTEWPLATMPQVAIPMPIFIDDARLADSQLHLGTRQDTFVSISLQGSYVGYLVTVDSLSVSHEYGDVKLDGNISLNNHYPMTIHADADVNKINEIPGLSAQQLALTLNGNFNQLHLDAIGKGQSDFTLLGNINLSDASLPYQLNLTSKQLSWPLDSPEYLAKQLVLDSNGSLKQQHASLKAELKTPFHPWLTLDTQLEHQDHRLQIAKLAINSDMGDAKVSGTFDFGDAIAWNAIVDTDKLNLEPLSLPLEEPLPTTLISGHLKTDGLIDKKIWRIGLQQANLTGSIDQYPLTVKGGIRLDNQWHLDADNLIVDALESRLAVSGSVTEQWALNGQLTVPALSFWLPNATGAIDAKINVSGENEHPEVSINAETIELLFADIAVEKATLKGFYRPMDEHQFALSLKSSNMALNDLSLSSMTLGVKGDLNNQKLGLQTFGDLHLVTSIRSTFDEKKQLLSANISRLNLDSILGPWQLEQPIDIVWDNKKLSGAISPFCWQHQQGNLCLQDAIELSENGSTEMAFNGNIGTLLTPLLPQDTVWQGSASLKSSFKWQQGKKPQAKLNLALEQGTVSLKTTKQLVVAKYNYLNLDAQLDEEQLAIDTQFESERFASVSSKITIGVTPEHHLAGNIDAANINLHSLSDFIPQLENIQGMISSELALSGSLADPDITGAITLKDGQLLAAANPTLLDQINATVALSGQKAEISGNWIMGQGKAAIGGFLDWQNDELNGLIEIDGKQLAIIQPPMAILDVSPSVAVKFGPNRVNISGQIDVPSGSINIVQLPEGGVAESSDVVFKDSIASEELARHPTAITSNLIINVGDKLTIDGMGLKGLLQGTLNLRQEALKPPLLYGDIKVVNGTYKFMGQTLDIKAGEVQFIGPMEVPNLNIEATREIKEDDVIAGVRVTGTPLKPVVSLFSSPTKEQAEILSYIIKGTGFNSNSEDQNSALMMGAALTLGNQLGGGTVNNLSNSATGIIEKFGISNVQLDANDDGKVAISGFIGENLMVKYGVGVFNPGYEMTVRYYLMSQLYLESVSGTVEQTLDIYYSFDID</sequence>
<name>A0A1E5IQ77_SHECO</name>
<feature type="compositionally biased region" description="Polar residues" evidence="5">
    <location>
        <begin position="155"/>
        <end position="168"/>
    </location>
</feature>
<evidence type="ECO:0000256" key="6">
    <source>
        <dbReference type="SAM" id="Phobius"/>
    </source>
</evidence>
<protein>
    <recommendedName>
        <fullName evidence="7">Translocation and assembly module TamB C-terminal domain-containing protein</fullName>
    </recommendedName>
</protein>
<dbReference type="PANTHER" id="PTHR36985:SF1">
    <property type="entry name" value="TRANSLOCATION AND ASSEMBLY MODULE SUBUNIT TAMB"/>
    <property type="match status" value="1"/>
</dbReference>
<dbReference type="InterPro" id="IPR007452">
    <property type="entry name" value="TamB_C"/>
</dbReference>
<feature type="region of interest" description="Disordered" evidence="5">
    <location>
        <begin position="146"/>
        <end position="168"/>
    </location>
</feature>
<evidence type="ECO:0000256" key="5">
    <source>
        <dbReference type="SAM" id="MobiDB-lite"/>
    </source>
</evidence>
<dbReference type="GO" id="GO:0005886">
    <property type="term" value="C:plasma membrane"/>
    <property type="evidence" value="ECO:0007669"/>
    <property type="project" value="InterPro"/>
</dbReference>
<evidence type="ECO:0000313" key="8">
    <source>
        <dbReference type="EMBL" id="OEG72198.1"/>
    </source>
</evidence>
<gene>
    <name evidence="8" type="ORF">BEL05_04195</name>
</gene>
<keyword evidence="4 6" id="KW-0472">Membrane</keyword>
<keyword evidence="3 6" id="KW-1133">Transmembrane helix</keyword>
<comment type="caution">
    <text evidence="8">The sequence shown here is derived from an EMBL/GenBank/DDBJ whole genome shotgun (WGS) entry which is preliminary data.</text>
</comment>
<dbReference type="Pfam" id="PF04357">
    <property type="entry name" value="TamB"/>
    <property type="match status" value="1"/>
</dbReference>
<proteinExistence type="predicted"/>
<keyword evidence="2 6" id="KW-0812">Transmembrane</keyword>
<dbReference type="EMBL" id="MCBT01000048">
    <property type="protein sequence ID" value="OEG72198.1"/>
    <property type="molecule type" value="Genomic_DNA"/>
</dbReference>
<evidence type="ECO:0000259" key="7">
    <source>
        <dbReference type="Pfam" id="PF04357"/>
    </source>
</evidence>